<evidence type="ECO:0000313" key="3">
    <source>
        <dbReference type="EMBL" id="GGM80970.1"/>
    </source>
</evidence>
<evidence type="ECO:0000256" key="2">
    <source>
        <dbReference type="SAM" id="Phobius"/>
    </source>
</evidence>
<dbReference type="RefSeq" id="WP_189061754.1">
    <property type="nucleotide sequence ID" value="NZ_BMMK01000050.1"/>
</dbReference>
<feature type="region of interest" description="Disordered" evidence="1">
    <location>
        <begin position="98"/>
        <end position="127"/>
    </location>
</feature>
<sequence length="127" mass="13986">MPIHVTADHTPVSTLVPTFAFDFLPAFALAVALMAVVWIACAVVTMFGVYLGGLVYIGARGLIRACAKRIRHHRSTEYAQLATVSSEGVTTEIINLDHYRRQREQRHRRPNTTEHTGDPSSGSNEPA</sequence>
<evidence type="ECO:0000256" key="1">
    <source>
        <dbReference type="SAM" id="MobiDB-lite"/>
    </source>
</evidence>
<feature type="compositionally biased region" description="Polar residues" evidence="1">
    <location>
        <begin position="118"/>
        <end position="127"/>
    </location>
</feature>
<reference evidence="3" key="1">
    <citation type="journal article" date="2014" name="Int. J. Syst. Evol. Microbiol.">
        <title>Complete genome sequence of Corynebacterium casei LMG S-19264T (=DSM 44701T), isolated from a smear-ripened cheese.</title>
        <authorList>
            <consortium name="US DOE Joint Genome Institute (JGI-PGF)"/>
            <person name="Walter F."/>
            <person name="Albersmeier A."/>
            <person name="Kalinowski J."/>
            <person name="Ruckert C."/>
        </authorList>
    </citation>
    <scope>NUCLEOTIDE SEQUENCE</scope>
    <source>
        <strain evidence="3">CGMCC 4.5737</strain>
    </source>
</reference>
<proteinExistence type="predicted"/>
<gene>
    <name evidence="3" type="ORF">GCM10012275_59520</name>
</gene>
<accession>A0A8J3FXM7</accession>
<name>A0A8J3FXM7_9PSEU</name>
<feature type="transmembrane region" description="Helical" evidence="2">
    <location>
        <begin position="26"/>
        <end position="59"/>
    </location>
</feature>
<evidence type="ECO:0000313" key="4">
    <source>
        <dbReference type="Proteomes" id="UP000637578"/>
    </source>
</evidence>
<keyword evidence="2" id="KW-0472">Membrane</keyword>
<comment type="caution">
    <text evidence="3">The sequence shown here is derived from an EMBL/GenBank/DDBJ whole genome shotgun (WGS) entry which is preliminary data.</text>
</comment>
<keyword evidence="4" id="KW-1185">Reference proteome</keyword>
<keyword evidence="2" id="KW-1133">Transmembrane helix</keyword>
<dbReference type="EMBL" id="BMMK01000050">
    <property type="protein sequence ID" value="GGM80970.1"/>
    <property type="molecule type" value="Genomic_DNA"/>
</dbReference>
<feature type="compositionally biased region" description="Basic residues" evidence="1">
    <location>
        <begin position="100"/>
        <end position="110"/>
    </location>
</feature>
<protein>
    <submittedName>
        <fullName evidence="3">Uncharacterized protein</fullName>
    </submittedName>
</protein>
<reference evidence="3" key="2">
    <citation type="submission" date="2020-09" db="EMBL/GenBank/DDBJ databases">
        <authorList>
            <person name="Sun Q."/>
            <person name="Zhou Y."/>
        </authorList>
    </citation>
    <scope>NUCLEOTIDE SEQUENCE</scope>
    <source>
        <strain evidence="3">CGMCC 4.5737</strain>
    </source>
</reference>
<dbReference type="Proteomes" id="UP000637578">
    <property type="component" value="Unassembled WGS sequence"/>
</dbReference>
<keyword evidence="2" id="KW-0812">Transmembrane</keyword>
<dbReference type="AlphaFoldDB" id="A0A8J3FXM7"/>
<organism evidence="3 4">
    <name type="scientific">Longimycelium tulufanense</name>
    <dbReference type="NCBI Taxonomy" id="907463"/>
    <lineage>
        <taxon>Bacteria</taxon>
        <taxon>Bacillati</taxon>
        <taxon>Actinomycetota</taxon>
        <taxon>Actinomycetes</taxon>
        <taxon>Pseudonocardiales</taxon>
        <taxon>Pseudonocardiaceae</taxon>
        <taxon>Longimycelium</taxon>
    </lineage>
</organism>